<sequence length="110" mass="12214">MSPLGLRHSDCGRPVTRPRVASGSNLSFNCAFREIGTVIAYDLFRMLASEGCRKCGLPKRRFRQQDSTISGVILTLALYYAKTLSIGGANINYYALFVVLMIAVWFMEVA</sequence>
<dbReference type="Proteomes" id="UP001168821">
    <property type="component" value="Unassembled WGS sequence"/>
</dbReference>
<keyword evidence="1" id="KW-1133">Transmembrane helix</keyword>
<keyword evidence="1" id="KW-0472">Membrane</keyword>
<feature type="transmembrane region" description="Helical" evidence="1">
    <location>
        <begin position="91"/>
        <end position="109"/>
    </location>
</feature>
<evidence type="ECO:0000256" key="1">
    <source>
        <dbReference type="SAM" id="Phobius"/>
    </source>
</evidence>
<name>A0AA38LZ94_9CUCU</name>
<reference evidence="2" key="1">
    <citation type="journal article" date="2023" name="G3 (Bethesda)">
        <title>Whole genome assemblies of Zophobas morio and Tenebrio molitor.</title>
        <authorList>
            <person name="Kaur S."/>
            <person name="Stinson S.A."/>
            <person name="diCenzo G.C."/>
        </authorList>
    </citation>
    <scope>NUCLEOTIDE SEQUENCE</scope>
    <source>
        <strain evidence="2">QUZm001</strain>
    </source>
</reference>
<evidence type="ECO:0000313" key="3">
    <source>
        <dbReference type="Proteomes" id="UP001168821"/>
    </source>
</evidence>
<comment type="caution">
    <text evidence="2">The sequence shown here is derived from an EMBL/GenBank/DDBJ whole genome shotgun (WGS) entry which is preliminary data.</text>
</comment>
<evidence type="ECO:0000313" key="2">
    <source>
        <dbReference type="EMBL" id="KAJ3615800.1"/>
    </source>
</evidence>
<keyword evidence="3" id="KW-1185">Reference proteome</keyword>
<dbReference type="EMBL" id="JALNTZ010003890">
    <property type="protein sequence ID" value="KAJ3615800.1"/>
    <property type="molecule type" value="Genomic_DNA"/>
</dbReference>
<proteinExistence type="predicted"/>
<protein>
    <submittedName>
        <fullName evidence="2">Uncharacterized protein</fullName>
    </submittedName>
</protein>
<organism evidence="2 3">
    <name type="scientific">Zophobas morio</name>
    <dbReference type="NCBI Taxonomy" id="2755281"/>
    <lineage>
        <taxon>Eukaryota</taxon>
        <taxon>Metazoa</taxon>
        <taxon>Ecdysozoa</taxon>
        <taxon>Arthropoda</taxon>
        <taxon>Hexapoda</taxon>
        <taxon>Insecta</taxon>
        <taxon>Pterygota</taxon>
        <taxon>Neoptera</taxon>
        <taxon>Endopterygota</taxon>
        <taxon>Coleoptera</taxon>
        <taxon>Polyphaga</taxon>
        <taxon>Cucujiformia</taxon>
        <taxon>Tenebrionidae</taxon>
        <taxon>Zophobas</taxon>
    </lineage>
</organism>
<dbReference type="AlphaFoldDB" id="A0AA38LZ94"/>
<accession>A0AA38LZ94</accession>
<gene>
    <name evidence="2" type="ORF">Zmor_012291</name>
</gene>
<keyword evidence="1" id="KW-0812">Transmembrane</keyword>